<dbReference type="KEGG" id="bpg:Bathy14g00760"/>
<dbReference type="CDD" id="cd02440">
    <property type="entry name" value="AdoMet_MTases"/>
    <property type="match status" value="1"/>
</dbReference>
<evidence type="ECO:0000256" key="1">
    <source>
        <dbReference type="ARBA" id="ARBA00022553"/>
    </source>
</evidence>
<keyword evidence="3" id="KW-0808">Transferase</keyword>
<dbReference type="OrthoDB" id="276151at2759"/>
<dbReference type="GeneID" id="19011744"/>
<evidence type="ECO:0000313" key="5">
    <source>
        <dbReference type="EMBL" id="CCO19669.1"/>
    </source>
</evidence>
<dbReference type="Proteomes" id="UP000198341">
    <property type="component" value="Chromosome 14"/>
</dbReference>
<reference evidence="5 6" key="1">
    <citation type="submission" date="2011-10" db="EMBL/GenBank/DDBJ databases">
        <authorList>
            <person name="Genoscope - CEA"/>
        </authorList>
    </citation>
    <scope>NUCLEOTIDE SEQUENCE [LARGE SCALE GENOMIC DNA]</scope>
    <source>
        <strain evidence="5 6">RCC 1105</strain>
    </source>
</reference>
<organism evidence="5 6">
    <name type="scientific">Bathycoccus prasinos</name>
    <dbReference type="NCBI Taxonomy" id="41875"/>
    <lineage>
        <taxon>Eukaryota</taxon>
        <taxon>Viridiplantae</taxon>
        <taxon>Chlorophyta</taxon>
        <taxon>Mamiellophyceae</taxon>
        <taxon>Mamiellales</taxon>
        <taxon>Bathycoccaceae</taxon>
        <taxon>Bathycoccus</taxon>
    </lineage>
</organism>
<protein>
    <recommendedName>
        <fullName evidence="7">Thiopurine S-methyltransferase</fullName>
    </recommendedName>
</protein>
<dbReference type="SUPFAM" id="SSF53335">
    <property type="entry name" value="S-adenosyl-L-methionine-dependent methyltransferases"/>
    <property type="match status" value="1"/>
</dbReference>
<dbReference type="Gene3D" id="3.40.50.150">
    <property type="entry name" value="Vaccinia Virus protein VP39"/>
    <property type="match status" value="1"/>
</dbReference>
<evidence type="ECO:0000256" key="2">
    <source>
        <dbReference type="ARBA" id="ARBA00022603"/>
    </source>
</evidence>
<dbReference type="PANTHER" id="PTHR32183:SF6">
    <property type="entry name" value="CYSTEINE SULFINATE DESULFINASE_CYSTEINE DESULFURASE AND RELATED ENZYMES"/>
    <property type="match status" value="1"/>
</dbReference>
<evidence type="ECO:0000256" key="3">
    <source>
        <dbReference type="ARBA" id="ARBA00022679"/>
    </source>
</evidence>
<dbReference type="STRING" id="41875.K8ENX7"/>
<accession>K8ENX7</accession>
<dbReference type="GO" id="GO:0008757">
    <property type="term" value="F:S-adenosylmethionine-dependent methyltransferase activity"/>
    <property type="evidence" value="ECO:0007669"/>
    <property type="project" value="InterPro"/>
</dbReference>
<dbReference type="InterPro" id="IPR008854">
    <property type="entry name" value="TPMT"/>
</dbReference>
<keyword evidence="6" id="KW-1185">Reference proteome</keyword>
<dbReference type="InterPro" id="IPR029063">
    <property type="entry name" value="SAM-dependent_MTases_sf"/>
</dbReference>
<evidence type="ECO:0000256" key="4">
    <source>
        <dbReference type="ARBA" id="ARBA00022691"/>
    </source>
</evidence>
<keyword evidence="4" id="KW-0949">S-adenosyl-L-methionine</keyword>
<dbReference type="AlphaFoldDB" id="K8ENX7"/>
<evidence type="ECO:0000313" key="6">
    <source>
        <dbReference type="Proteomes" id="UP000198341"/>
    </source>
</evidence>
<dbReference type="eggNOG" id="ENOG502QS1V">
    <property type="taxonomic scope" value="Eukaryota"/>
</dbReference>
<dbReference type="Pfam" id="PF05724">
    <property type="entry name" value="TPMT"/>
    <property type="match status" value="1"/>
</dbReference>
<proteinExistence type="predicted"/>
<dbReference type="GO" id="GO:0032259">
    <property type="term" value="P:methylation"/>
    <property type="evidence" value="ECO:0007669"/>
    <property type="project" value="UniProtKB-KW"/>
</dbReference>
<keyword evidence="1" id="KW-0597">Phosphoprotein</keyword>
<keyword evidence="2" id="KW-0489">Methyltransferase</keyword>
<dbReference type="RefSeq" id="XP_007509212.1">
    <property type="nucleotide sequence ID" value="XM_007509150.1"/>
</dbReference>
<dbReference type="PROSITE" id="PS51585">
    <property type="entry name" value="SAM_MT_TPMT"/>
    <property type="match status" value="1"/>
</dbReference>
<name>K8ENX7_9CHLO</name>
<gene>
    <name evidence="5" type="ordered locus">Bathy14g00760</name>
</gene>
<dbReference type="PANTHER" id="PTHR32183">
    <property type="match status" value="1"/>
</dbReference>
<dbReference type="EMBL" id="FO082265">
    <property type="protein sequence ID" value="CCO19669.1"/>
    <property type="molecule type" value="Genomic_DNA"/>
</dbReference>
<evidence type="ECO:0008006" key="7">
    <source>
        <dbReference type="Google" id="ProtNLM"/>
    </source>
</evidence>
<sequence length="237" mass="27089">MGGHVAKRREKWRIETKVRLQSNRYVLFLESNDDVLINRLSLFLSLFSLSANTTTTTEPALVHFLAKNTTFVPELQKTKSARVLVPGCGRGYALETFSSIFFDSENIVGLEVSETARNACEAYQSENKSKAKCVVEDFFTHDDKYDVIYDCTFLCAIQPTQRHVWAEQMRNLTKKGSRVISLVFPLGDFKGGPPFALSPELVKSLLQNDFDVEELIQVPEDMWARGRPEYLYVFIRK</sequence>